<protein>
    <submittedName>
        <fullName evidence="2">Uncharacterized protein</fullName>
    </submittedName>
</protein>
<feature type="region of interest" description="Disordered" evidence="1">
    <location>
        <begin position="1"/>
        <end position="34"/>
    </location>
</feature>
<dbReference type="EMBL" id="JAFIMR010000015">
    <property type="protein sequence ID" value="KAI1869431.1"/>
    <property type="molecule type" value="Genomic_DNA"/>
</dbReference>
<organism evidence="2 3">
    <name type="scientific">Neoarthrinium moseri</name>
    <dbReference type="NCBI Taxonomy" id="1658444"/>
    <lineage>
        <taxon>Eukaryota</taxon>
        <taxon>Fungi</taxon>
        <taxon>Dikarya</taxon>
        <taxon>Ascomycota</taxon>
        <taxon>Pezizomycotina</taxon>
        <taxon>Sordariomycetes</taxon>
        <taxon>Xylariomycetidae</taxon>
        <taxon>Amphisphaeriales</taxon>
        <taxon>Apiosporaceae</taxon>
        <taxon>Neoarthrinium</taxon>
    </lineage>
</organism>
<name>A0A9P9WL87_9PEZI</name>
<dbReference type="OrthoDB" id="284473at2759"/>
<feature type="compositionally biased region" description="Basic and acidic residues" evidence="1">
    <location>
        <begin position="549"/>
        <end position="561"/>
    </location>
</feature>
<feature type="compositionally biased region" description="Basic and acidic residues" evidence="1">
    <location>
        <begin position="451"/>
        <end position="477"/>
    </location>
</feature>
<gene>
    <name evidence="2" type="ORF">JX265_006521</name>
</gene>
<sequence>MEAAAKSIKSLASSLPDRPHHLSVSPDSRYHLHPNDTRLEEDVIRPLQYMTFLFDADRGLLLTRAHSDIRKEESHAPKPPRPQSDPNKPKTKLSLKDYKSRKQESLPSEGSSPKKAAAVSVATPSAPTAPKHAAVKDQPPVPTIKKENGTSAADSMLRKAAINKAHPSLPPKPDVRRLASPSPERKKRPSDVNDESRSAKRTKIEGTTPNATSRPPPRPDTPNKPADKLVAHDKKSAKELKPSPLPNGITKSATSNSSSRGVSPRPNSQVNGSQSQKSANSTHGTPKKEKPHIPPLLSPLGASDYPDKKAEPRPSPLKKQVDKDAKLQLKKPRDEHEPSSTAKKSRLEIPPLLSPTLPPIVREALAEQVLKEKKPGSGKEPSQKSSSAVDSPGSSAKKSVAKPAKEETIHVDSSNTKKEKREEETPMIVRLKYPKKLSKTVSRLLALAPKKKQETARRDVPESTRKDEHATRERSDSLEPPSATAARKRPRASTDVSEQPSAIKRPRTAEPPQPSTPSKHSSAMQRVASSSSQAGTPGGTNVTPAGVNTDRRSASVDPERANRLRKQHSDLVAIGTKLKHKRDRIVKPRDGASTSTNPTTKERNAAMAAVIQSTVAYMTGFKAQDEAREAERKQRDASQWRSLMPLMRVYKSDCMQSSPVFALFMRLHAISLVWYSKTLVAMGPENANTARELFGVMREQEQAWRLSEESRRKIDGGQAGDDPGPVARMIDRLGPWSQSEDVVMATVKILKKAIRLDDEKFMPEPDLLSVFDTANGS</sequence>
<feature type="compositionally biased region" description="Low complexity" evidence="1">
    <location>
        <begin position="521"/>
        <end position="534"/>
    </location>
</feature>
<evidence type="ECO:0000256" key="1">
    <source>
        <dbReference type="SAM" id="MobiDB-lite"/>
    </source>
</evidence>
<feature type="compositionally biased region" description="Low complexity" evidence="1">
    <location>
        <begin position="385"/>
        <end position="402"/>
    </location>
</feature>
<feature type="compositionally biased region" description="Basic and acidic residues" evidence="1">
    <location>
        <begin position="403"/>
        <end position="424"/>
    </location>
</feature>
<accession>A0A9P9WL87</accession>
<feature type="compositionally biased region" description="Basic and acidic residues" evidence="1">
    <location>
        <begin position="225"/>
        <end position="241"/>
    </location>
</feature>
<reference evidence="2" key="1">
    <citation type="submission" date="2021-03" db="EMBL/GenBank/DDBJ databases">
        <title>Revisited historic fungal species revealed as producer of novel bioactive compounds through whole genome sequencing and comparative genomics.</title>
        <authorList>
            <person name="Vignolle G.A."/>
            <person name="Hochenegger N."/>
            <person name="Mach R.L."/>
            <person name="Mach-Aigner A.R."/>
            <person name="Javad Rahimi M."/>
            <person name="Salim K.A."/>
            <person name="Chan C.M."/>
            <person name="Lim L.B.L."/>
            <person name="Cai F."/>
            <person name="Druzhinina I.S."/>
            <person name="U'Ren J.M."/>
            <person name="Derntl C."/>
        </authorList>
    </citation>
    <scope>NUCLEOTIDE SEQUENCE</scope>
    <source>
        <strain evidence="2">TUCIM 5799</strain>
    </source>
</reference>
<comment type="caution">
    <text evidence="2">The sequence shown here is derived from an EMBL/GenBank/DDBJ whole genome shotgun (WGS) entry which is preliminary data.</text>
</comment>
<feature type="compositionally biased region" description="Low complexity" evidence="1">
    <location>
        <begin position="111"/>
        <end position="130"/>
    </location>
</feature>
<feature type="compositionally biased region" description="Basic and acidic residues" evidence="1">
    <location>
        <begin position="189"/>
        <end position="204"/>
    </location>
</feature>
<dbReference type="Proteomes" id="UP000829685">
    <property type="component" value="Unassembled WGS sequence"/>
</dbReference>
<feature type="compositionally biased region" description="Basic and acidic residues" evidence="1">
    <location>
        <begin position="94"/>
        <end position="104"/>
    </location>
</feature>
<feature type="compositionally biased region" description="Low complexity" evidence="1">
    <location>
        <begin position="1"/>
        <end position="15"/>
    </location>
</feature>
<evidence type="ECO:0000313" key="2">
    <source>
        <dbReference type="EMBL" id="KAI1869431.1"/>
    </source>
</evidence>
<dbReference type="AlphaFoldDB" id="A0A9P9WL87"/>
<feature type="compositionally biased region" description="Basic and acidic residues" evidence="1">
    <location>
        <begin position="319"/>
        <end position="338"/>
    </location>
</feature>
<feature type="compositionally biased region" description="Polar residues" evidence="1">
    <location>
        <begin position="249"/>
        <end position="284"/>
    </location>
</feature>
<feature type="region of interest" description="Disordered" evidence="1">
    <location>
        <begin position="70"/>
        <end position="561"/>
    </location>
</feature>
<keyword evidence="3" id="KW-1185">Reference proteome</keyword>
<evidence type="ECO:0000313" key="3">
    <source>
        <dbReference type="Proteomes" id="UP000829685"/>
    </source>
</evidence>
<proteinExistence type="predicted"/>